<protein>
    <submittedName>
        <fullName>Pilin</fullName>
    </submittedName>
</protein>
<keyword id="KW-0903">Direct protein sequencing</keyword>
<dbReference type="InterPro" id="IPR012902">
    <property type="entry name" value="N_methyl_site"/>
</dbReference>
<dbReference type="Gene3D" id="3.30.700.10">
    <property type="entry name" value="Glycoprotein, Type 4 Pilin"/>
    <property type="match status" value="1"/>
</dbReference>
<dbReference type="InterPro" id="IPR045584">
    <property type="entry name" value="Pilin-like"/>
</dbReference>
<dbReference type="Pfam" id="PF07963">
    <property type="entry name" value="N_methyl"/>
    <property type="match status" value="1"/>
</dbReference>
<dbReference type="NCBIfam" id="TIGR02532">
    <property type="entry name" value="IV_pilin_GFxxxE"/>
    <property type="match status" value="1"/>
</dbReference>
<proteinExistence type="evidence at protein level"/>
<organism>
    <name type="scientific">Aeromonas sobria</name>
    <dbReference type="NCBI Taxonomy" id="646"/>
    <lineage>
        <taxon>Bacteria</taxon>
        <taxon>Pseudomonadati</taxon>
        <taxon>Pseudomonadota</taxon>
        <taxon>Gammaproteobacteria</taxon>
        <taxon>Aeromonadales</taxon>
        <taxon>Aeromonadaceae</taxon>
        <taxon>Aeromonas</taxon>
    </lineage>
</organism>
<name>Q9R5B9_AERSO</name>
<sequence>YTLIELVIVIIILGILADDA</sequence>
<accession>Q9R5B9</accession>
<dbReference type="SUPFAM" id="SSF54523">
    <property type="entry name" value="Pili subunits"/>
    <property type="match status" value="1"/>
</dbReference>
<reference key="1">
    <citation type="journal article" date="1992" name="Microb. Pathog.">
        <title>Purification and characterization of Aeromonas sobria Ae24 pili: a possible new colonization factor.</title>
        <authorList>
            <person name="Hokama A."/>
            <person name="Iwanaga M."/>
        </authorList>
    </citation>
    <scope>PROTEIN SEQUENCE</scope>
</reference>
<dbReference type="AlphaFoldDB" id="Q9R5B9"/>